<evidence type="ECO:0000256" key="7">
    <source>
        <dbReference type="ARBA" id="ARBA00022927"/>
    </source>
</evidence>
<feature type="domain" description="PX" evidence="11">
    <location>
        <begin position="194"/>
        <end position="320"/>
    </location>
</feature>
<feature type="region of interest" description="Disordered" evidence="10">
    <location>
        <begin position="150"/>
        <end position="176"/>
    </location>
</feature>
<evidence type="ECO:0000256" key="1">
    <source>
        <dbReference type="ARBA" id="ARBA00004287"/>
    </source>
</evidence>
<organism evidence="12 13">
    <name type="scientific">Geotrichum candidum</name>
    <name type="common">Oospora lactis</name>
    <name type="synonym">Dipodascus geotrichum</name>
    <dbReference type="NCBI Taxonomy" id="1173061"/>
    <lineage>
        <taxon>Eukaryota</taxon>
        <taxon>Fungi</taxon>
        <taxon>Dikarya</taxon>
        <taxon>Ascomycota</taxon>
        <taxon>Saccharomycotina</taxon>
        <taxon>Dipodascomycetes</taxon>
        <taxon>Dipodascales</taxon>
        <taxon>Dipodascaceae</taxon>
        <taxon>Geotrichum</taxon>
    </lineage>
</organism>
<keyword evidence="5" id="KW-0813">Transport</keyword>
<dbReference type="STRING" id="1173061.A0A0J9XJT0"/>
<evidence type="ECO:0000256" key="10">
    <source>
        <dbReference type="SAM" id="MobiDB-lite"/>
    </source>
</evidence>
<dbReference type="Proteomes" id="UP000242525">
    <property type="component" value="Unassembled WGS sequence"/>
</dbReference>
<dbReference type="InterPro" id="IPR036871">
    <property type="entry name" value="PX_dom_sf"/>
</dbReference>
<evidence type="ECO:0000256" key="8">
    <source>
        <dbReference type="ARBA" id="ARBA00023136"/>
    </source>
</evidence>
<keyword evidence="9" id="KW-0175">Coiled coil</keyword>
<gene>
    <name evidence="12" type="ORF">BN980_GECA25s00087g</name>
</gene>
<dbReference type="GO" id="GO:0042147">
    <property type="term" value="P:retrograde transport, endosome to Golgi"/>
    <property type="evidence" value="ECO:0007669"/>
    <property type="project" value="InterPro"/>
</dbReference>
<keyword evidence="6" id="KW-0963">Cytoplasm</keyword>
<dbReference type="GO" id="GO:0016020">
    <property type="term" value="C:membrane"/>
    <property type="evidence" value="ECO:0007669"/>
    <property type="project" value="UniProtKB-SubCell"/>
</dbReference>
<dbReference type="SMART" id="SM00312">
    <property type="entry name" value="PX"/>
    <property type="match status" value="1"/>
</dbReference>
<evidence type="ECO:0000313" key="12">
    <source>
        <dbReference type="EMBL" id="CDO57749.1"/>
    </source>
</evidence>
<name>A0A0J9XJT0_GEOCN</name>
<feature type="coiled-coil region" evidence="9">
    <location>
        <begin position="472"/>
        <end position="499"/>
    </location>
</feature>
<evidence type="ECO:0000256" key="4">
    <source>
        <dbReference type="ARBA" id="ARBA00014268"/>
    </source>
</evidence>
<dbReference type="GO" id="GO:0005768">
    <property type="term" value="C:endosome"/>
    <property type="evidence" value="ECO:0007669"/>
    <property type="project" value="TreeGrafter"/>
</dbReference>
<evidence type="ECO:0000256" key="9">
    <source>
        <dbReference type="SAM" id="Coils"/>
    </source>
</evidence>
<accession>A0A0J9XJT0</accession>
<dbReference type="Pfam" id="PF00787">
    <property type="entry name" value="PX"/>
    <property type="match status" value="1"/>
</dbReference>
<comment type="caution">
    <text evidence="12">The sequence shown here is derived from an EMBL/GenBank/DDBJ whole genome shotgun (WGS) entry which is preliminary data.</text>
</comment>
<dbReference type="InterPro" id="IPR001683">
    <property type="entry name" value="PX_dom"/>
</dbReference>
<dbReference type="PROSITE" id="PS50195">
    <property type="entry name" value="PX"/>
    <property type="match status" value="1"/>
</dbReference>
<dbReference type="GO" id="GO:0006623">
    <property type="term" value="P:protein targeting to vacuole"/>
    <property type="evidence" value="ECO:0007669"/>
    <property type="project" value="TreeGrafter"/>
</dbReference>
<keyword evidence="13" id="KW-1185">Reference proteome</keyword>
<keyword evidence="7" id="KW-0653">Protein transport</keyword>
<dbReference type="GO" id="GO:0005829">
    <property type="term" value="C:cytosol"/>
    <property type="evidence" value="ECO:0007669"/>
    <property type="project" value="GOC"/>
</dbReference>
<keyword evidence="8" id="KW-0472">Membrane</keyword>
<dbReference type="PANTHER" id="PTHR47554">
    <property type="entry name" value="SORTING NEXIN MVP1"/>
    <property type="match status" value="1"/>
</dbReference>
<dbReference type="EMBL" id="CCBN010000025">
    <property type="protein sequence ID" value="CDO57749.1"/>
    <property type="molecule type" value="Genomic_DNA"/>
</dbReference>
<comment type="subcellular location">
    <subcellularLocation>
        <location evidence="2">Cytoplasm</location>
    </subcellularLocation>
    <subcellularLocation>
        <location evidence="1">Membrane</location>
        <topology evidence="1">Peripheral membrane protein</topology>
        <orientation evidence="1">Cytoplasmic side</orientation>
    </subcellularLocation>
</comment>
<sequence>MSIFSDDTDPALHASTLFGPMDAPNKPHDPWSALATSSEGTSVSRMLTNTIVPEIYSKSFELAGPIDGVVDASELVKVLEAAKLSTAQIDNVVATIHSPATIDRGTWNVAMALAGFAQRGTKDLNLHMVDFSKNSLPNVKIPGLSETIVESSGPWNDNSTTNTPDDSLQPPLDNDTNEIWQSSFDPSLYSPVSKNTISISVAPKREGTFLFRHVNYIVEGTLPTLRDSGATSFQKPRFKVIRRYSDFVWLLESLQKKYPFRLLPILPPKRLADGRYLSSDQLFLERRKRGLTRFINLLVKHPILASEKLVSIFLTVDTELTSWRSGTSLELEEEFTHKTISQQFIKNWNEEKEMSRWRSIRLGAETSLETLTQLCMLADRISKRNLALSMDYKKVSNAVTAFKSSLPLIYSNSSGDLTGITSGLDTVSKFLSNSSTFAQDESQATDVGFLEDLKLLRDMIGSTLELFQRFDRHNGDIKIQQLENRIETSEQKLKTLKTRTDVKSGSELDKVTKTIKADKRAINFHRNRSWLIREAITEEISLHERTQYIITRLVKDWSVDNLKYSELHAENWAAMNNQVANMPNIPE</sequence>
<dbReference type="Gene3D" id="3.30.1520.10">
    <property type="entry name" value="Phox-like domain"/>
    <property type="match status" value="1"/>
</dbReference>
<comment type="similarity">
    <text evidence="3">Belongs to the sorting nexin family.</text>
</comment>
<reference evidence="12" key="1">
    <citation type="submission" date="2014-03" db="EMBL/GenBank/DDBJ databases">
        <authorList>
            <person name="Casaregola S."/>
        </authorList>
    </citation>
    <scope>NUCLEOTIDE SEQUENCE [LARGE SCALE GENOMIC DNA]</scope>
    <source>
        <strain evidence="12">CLIB 918</strain>
    </source>
</reference>
<evidence type="ECO:0000256" key="2">
    <source>
        <dbReference type="ARBA" id="ARBA00004496"/>
    </source>
</evidence>
<protein>
    <recommendedName>
        <fullName evidence="4">Sorting nexin MVP1</fullName>
    </recommendedName>
</protein>
<dbReference type="InterPro" id="IPR045734">
    <property type="entry name" value="Snx8_BAR_dom"/>
</dbReference>
<dbReference type="GO" id="GO:0032266">
    <property type="term" value="F:phosphatidylinositol-3-phosphate binding"/>
    <property type="evidence" value="ECO:0007669"/>
    <property type="project" value="TreeGrafter"/>
</dbReference>
<dbReference type="PANTHER" id="PTHR47554:SF1">
    <property type="entry name" value="SORTING NEXIN MVP1"/>
    <property type="match status" value="1"/>
</dbReference>
<feature type="compositionally biased region" description="Polar residues" evidence="10">
    <location>
        <begin position="150"/>
        <end position="166"/>
    </location>
</feature>
<dbReference type="Pfam" id="PF19566">
    <property type="entry name" value="Snx8_BAR_dom"/>
    <property type="match status" value="1"/>
</dbReference>
<proteinExistence type="inferred from homology"/>
<dbReference type="AlphaFoldDB" id="A0A0J9XJT0"/>
<evidence type="ECO:0000313" key="13">
    <source>
        <dbReference type="Proteomes" id="UP000242525"/>
    </source>
</evidence>
<dbReference type="InterPro" id="IPR028662">
    <property type="entry name" value="SNX8/Mvp1"/>
</dbReference>
<dbReference type="OrthoDB" id="10064318at2759"/>
<evidence type="ECO:0000256" key="6">
    <source>
        <dbReference type="ARBA" id="ARBA00022490"/>
    </source>
</evidence>
<evidence type="ECO:0000256" key="3">
    <source>
        <dbReference type="ARBA" id="ARBA00010883"/>
    </source>
</evidence>
<dbReference type="SUPFAM" id="SSF64268">
    <property type="entry name" value="PX domain"/>
    <property type="match status" value="1"/>
</dbReference>
<evidence type="ECO:0000256" key="5">
    <source>
        <dbReference type="ARBA" id="ARBA00022448"/>
    </source>
</evidence>
<evidence type="ECO:0000259" key="11">
    <source>
        <dbReference type="PROSITE" id="PS50195"/>
    </source>
</evidence>